<dbReference type="EMBL" id="MSLT01000023">
    <property type="protein sequence ID" value="OUD12147.1"/>
    <property type="molecule type" value="Genomic_DNA"/>
</dbReference>
<dbReference type="PIRSF" id="PIRSF019169">
    <property type="entry name" value="PilM"/>
    <property type="match status" value="1"/>
</dbReference>
<dbReference type="Pfam" id="PF11104">
    <property type="entry name" value="PilM_2"/>
    <property type="match status" value="1"/>
</dbReference>
<name>A0A251X5D3_9GAMM</name>
<dbReference type="InterPro" id="IPR005883">
    <property type="entry name" value="PilM"/>
</dbReference>
<dbReference type="CDD" id="cd24049">
    <property type="entry name" value="ASKHA_NBD_PilM"/>
    <property type="match status" value="1"/>
</dbReference>
<dbReference type="InterPro" id="IPR050696">
    <property type="entry name" value="FtsA/MreB"/>
</dbReference>
<proteinExistence type="predicted"/>
<dbReference type="AlphaFoldDB" id="A0A251X5D3"/>
<evidence type="ECO:0000313" key="1">
    <source>
        <dbReference type="EMBL" id="OUD12147.1"/>
    </source>
</evidence>
<comment type="caution">
    <text evidence="1">The sequence shown here is derived from an EMBL/GenBank/DDBJ whole genome shotgun (WGS) entry which is preliminary data.</text>
</comment>
<reference evidence="1 2" key="1">
    <citation type="submission" date="2016-12" db="EMBL/GenBank/DDBJ databases">
        <title>Thioflexothrix psekupsii D3 genome sequencing and assembly.</title>
        <authorList>
            <person name="Fomenkov A."/>
            <person name="Vincze T."/>
            <person name="Grabovich M."/>
            <person name="Anton B.P."/>
            <person name="Dubinina G."/>
            <person name="Orlova M."/>
            <person name="Belousova E."/>
            <person name="Roberts R.J."/>
        </authorList>
    </citation>
    <scope>NUCLEOTIDE SEQUENCE [LARGE SCALE GENOMIC DNA]</scope>
    <source>
        <strain evidence="1">D3</strain>
    </source>
</reference>
<dbReference type="OrthoDB" id="9773403at2"/>
<protein>
    <submittedName>
        <fullName evidence="1">Pilus assembly protein PilM</fullName>
    </submittedName>
</protein>
<organism evidence="1 2">
    <name type="scientific">Thioflexithrix psekupsensis</name>
    <dbReference type="NCBI Taxonomy" id="1570016"/>
    <lineage>
        <taxon>Bacteria</taxon>
        <taxon>Pseudomonadati</taxon>
        <taxon>Pseudomonadota</taxon>
        <taxon>Gammaproteobacteria</taxon>
        <taxon>Thiotrichales</taxon>
        <taxon>Thioflexithrix</taxon>
    </lineage>
</organism>
<dbReference type="InterPro" id="IPR043129">
    <property type="entry name" value="ATPase_NBD"/>
</dbReference>
<gene>
    <name evidence="1" type="ORF">TPSD3_13550</name>
</gene>
<dbReference type="Gene3D" id="3.30.420.40">
    <property type="match status" value="2"/>
</dbReference>
<evidence type="ECO:0000313" key="2">
    <source>
        <dbReference type="Proteomes" id="UP000194798"/>
    </source>
</evidence>
<accession>A0A251X5D3</accession>
<keyword evidence="2" id="KW-1185">Reference proteome</keyword>
<dbReference type="NCBIfam" id="TIGR01175">
    <property type="entry name" value="pilM"/>
    <property type="match status" value="1"/>
</dbReference>
<dbReference type="PANTHER" id="PTHR32432:SF3">
    <property type="entry name" value="ETHANOLAMINE UTILIZATION PROTEIN EUTJ"/>
    <property type="match status" value="1"/>
</dbReference>
<dbReference type="SUPFAM" id="SSF53067">
    <property type="entry name" value="Actin-like ATPase domain"/>
    <property type="match status" value="2"/>
</dbReference>
<dbReference type="Proteomes" id="UP000194798">
    <property type="component" value="Unassembled WGS sequence"/>
</dbReference>
<dbReference type="Gene3D" id="3.30.1490.300">
    <property type="match status" value="1"/>
</dbReference>
<dbReference type="PANTHER" id="PTHR32432">
    <property type="entry name" value="CELL DIVISION PROTEIN FTSA-RELATED"/>
    <property type="match status" value="1"/>
</dbReference>
<sequence>MGIDISSTAVKLLELSRTGKGAASYRVESYAMEPLPEKVVEDKNITEEGVEVVGDAIQRAVRRAKPHAQFAAVAVAGPAVMTKTISMPGGLTDDEMLAAIQVDAEQHIPYPLDEVNLDFEVLGPNEKEPDRVDVLLAACRQENVDSRIAALEIAGLKAKVVDIERYALENALQLVVENDPEIGPEETVALIEIGATSSTMNVLGGGKIVFTREEMFGGHRLTEEIHHRYGLSHEEANLAKRNGGLPDDYETELLEPFKMEMAQQIARMIQVYYSTSTYGKLSHILVAGGCASIPGIIEHINSRVGGHINIANPFAAMSVASRVSKKALMTDAPALMIACGLALRTFDARR</sequence>